<dbReference type="Proteomes" id="UP000199426">
    <property type="component" value="Unassembled WGS sequence"/>
</dbReference>
<dbReference type="OrthoDB" id="1262396at2"/>
<proteinExistence type="predicted"/>
<evidence type="ECO:0000313" key="4">
    <source>
        <dbReference type="EMBL" id="SQB46813.1"/>
    </source>
</evidence>
<reference evidence="4 6" key="2">
    <citation type="submission" date="2018-06" db="EMBL/GenBank/DDBJ databases">
        <authorList>
            <consortium name="Pathogen Informatics"/>
            <person name="Doyle S."/>
        </authorList>
    </citation>
    <scope>NUCLEOTIDE SEQUENCE [LARGE SCALE GENOMIC DNA]</scope>
    <source>
        <strain evidence="4 6">NCTC13492</strain>
    </source>
</reference>
<dbReference type="PROSITE" id="PS51257">
    <property type="entry name" value="PROKAR_LIPOPROTEIN"/>
    <property type="match status" value="1"/>
</dbReference>
<accession>A0A2X2X9G8</accession>
<evidence type="ECO:0000313" key="5">
    <source>
        <dbReference type="Proteomes" id="UP000199426"/>
    </source>
</evidence>
<organism evidence="4 6">
    <name type="scientific">Chryseobacterium jejuense</name>
    <dbReference type="NCBI Taxonomy" id="445960"/>
    <lineage>
        <taxon>Bacteria</taxon>
        <taxon>Pseudomonadati</taxon>
        <taxon>Bacteroidota</taxon>
        <taxon>Flavobacteriia</taxon>
        <taxon>Flavobacteriales</taxon>
        <taxon>Weeksellaceae</taxon>
        <taxon>Chryseobacterium group</taxon>
        <taxon>Chryseobacterium</taxon>
    </lineage>
</organism>
<sequence>MIKKTLFLSIAALSLFACNSNDNDDANNKTTEPSIIGKWQPSKYMAYSGKDGSIIASKSSDANVCDKKGFIDIAANGKIHEISYYGNAESECKLDADTNTDYTYDSSSKTLKVKYDGSTEVSTIKKLTATELEIIQELTDVNGDGIKDEITAIFKRL</sequence>
<dbReference type="Pfam" id="PF13648">
    <property type="entry name" value="Lipocalin_4"/>
    <property type="match status" value="1"/>
</dbReference>
<evidence type="ECO:0000259" key="2">
    <source>
        <dbReference type="Pfam" id="PF13648"/>
    </source>
</evidence>
<protein>
    <submittedName>
        <fullName evidence="3">Lipocalin-like domain-containing protein</fullName>
    </submittedName>
</protein>
<dbReference type="AlphaFoldDB" id="A0A2X2X9G8"/>
<evidence type="ECO:0000256" key="1">
    <source>
        <dbReference type="SAM" id="SignalP"/>
    </source>
</evidence>
<keyword evidence="1" id="KW-0732">Signal</keyword>
<keyword evidence="5" id="KW-1185">Reference proteome</keyword>
<dbReference type="Proteomes" id="UP000251670">
    <property type="component" value="Unassembled WGS sequence"/>
</dbReference>
<gene>
    <name evidence="4" type="ORF">NCTC13492_03889</name>
    <name evidence="3" type="ORF">SAMN05421542_0548</name>
</gene>
<dbReference type="RefSeq" id="WP_089733317.1">
    <property type="nucleotide sequence ID" value="NZ_FNEG01000001.1"/>
</dbReference>
<feature type="domain" description="Lipocalin-like" evidence="2">
    <location>
        <begin position="35"/>
        <end position="134"/>
    </location>
</feature>
<evidence type="ECO:0000313" key="3">
    <source>
        <dbReference type="EMBL" id="SDI24164.1"/>
    </source>
</evidence>
<evidence type="ECO:0000313" key="6">
    <source>
        <dbReference type="Proteomes" id="UP000251670"/>
    </source>
</evidence>
<dbReference type="EMBL" id="FNEG01000001">
    <property type="protein sequence ID" value="SDI24164.1"/>
    <property type="molecule type" value="Genomic_DNA"/>
</dbReference>
<dbReference type="InterPro" id="IPR024311">
    <property type="entry name" value="Lipocalin-like"/>
</dbReference>
<name>A0A2X2X9G8_CHRJE</name>
<feature type="signal peptide" evidence="1">
    <location>
        <begin position="1"/>
        <end position="19"/>
    </location>
</feature>
<feature type="chain" id="PRO_5016684153" evidence="1">
    <location>
        <begin position="20"/>
        <end position="157"/>
    </location>
</feature>
<reference evidence="3 5" key="1">
    <citation type="submission" date="2016-10" db="EMBL/GenBank/DDBJ databases">
        <authorList>
            <person name="Varghese N."/>
            <person name="Submissions S."/>
        </authorList>
    </citation>
    <scope>NUCLEOTIDE SEQUENCE [LARGE SCALE GENOMIC DNA]</scope>
    <source>
        <strain evidence="3 5">DSM 19299</strain>
    </source>
</reference>
<dbReference type="EMBL" id="UAWB01000013">
    <property type="protein sequence ID" value="SQB46813.1"/>
    <property type="molecule type" value="Genomic_DNA"/>
</dbReference>